<sequence length="104" mass="11177">MLQNQEASSNPSFIVKGKAPHRDSHVFAVRLSWCMVEGANMRCKEVQSWGVESAISLHHLQTHARATGELQSCTLGGLSGMNAMNMLDKVSGGIRSIGPQEGIA</sequence>
<proteinExistence type="predicted"/>
<protein>
    <submittedName>
        <fullName evidence="1">Uncharacterized protein</fullName>
    </submittedName>
</protein>
<dbReference type="EMBL" id="KV417709">
    <property type="protein sequence ID" value="KZP09052.1"/>
    <property type="molecule type" value="Genomic_DNA"/>
</dbReference>
<reference evidence="1" key="1">
    <citation type="journal article" date="2016" name="Mol. Biol. Evol.">
        <title>Comparative Genomics of Early-Diverging Mushroom-Forming Fungi Provides Insights into the Origins of Lignocellulose Decay Capabilities.</title>
        <authorList>
            <person name="Nagy L.G."/>
            <person name="Riley R."/>
            <person name="Tritt A."/>
            <person name="Adam C."/>
            <person name="Daum C."/>
            <person name="Floudas D."/>
            <person name="Sun H."/>
            <person name="Yadav J.S."/>
            <person name="Pangilinan J."/>
            <person name="Larsson K.H."/>
            <person name="Matsuura K."/>
            <person name="Barry K."/>
            <person name="Labutti K."/>
            <person name="Kuo R."/>
            <person name="Ohm R.A."/>
            <person name="Bhattacharya S.S."/>
            <person name="Shirouzu T."/>
            <person name="Yoshinaga Y."/>
            <person name="Martin F.M."/>
            <person name="Grigoriev I.V."/>
            <person name="Hibbett D.S."/>
        </authorList>
    </citation>
    <scope>NUCLEOTIDE SEQUENCE [LARGE SCALE GENOMIC DNA]</scope>
    <source>
        <strain evidence="1">CBS 109695</strain>
    </source>
</reference>
<organism evidence="1">
    <name type="scientific">Athelia psychrophila</name>
    <dbReference type="NCBI Taxonomy" id="1759441"/>
    <lineage>
        <taxon>Eukaryota</taxon>
        <taxon>Fungi</taxon>
        <taxon>Dikarya</taxon>
        <taxon>Basidiomycota</taxon>
        <taxon>Agaricomycotina</taxon>
        <taxon>Agaricomycetes</taxon>
        <taxon>Agaricomycetidae</taxon>
        <taxon>Atheliales</taxon>
        <taxon>Atheliaceae</taxon>
        <taxon>Athelia</taxon>
    </lineage>
</organism>
<name>A0A165XZJ1_9AGAM</name>
<gene>
    <name evidence="1" type="ORF">FIBSPDRAFT_874025</name>
</gene>
<accession>A0A165XZJ1</accession>
<dbReference type="AlphaFoldDB" id="A0A165XZJ1"/>
<evidence type="ECO:0000313" key="1">
    <source>
        <dbReference type="EMBL" id="KZP09052.1"/>
    </source>
</evidence>